<dbReference type="InterPro" id="IPR039478">
    <property type="entry name" value="FAM184A/B_N"/>
</dbReference>
<keyword evidence="5" id="KW-1185">Reference proteome</keyword>
<dbReference type="EMBL" id="UZAM01009216">
    <property type="protein sequence ID" value="VDP08179.1"/>
    <property type="molecule type" value="Genomic_DNA"/>
</dbReference>
<feature type="coiled-coil region" evidence="2">
    <location>
        <begin position="111"/>
        <end position="261"/>
    </location>
</feature>
<name>A0A183IQ46_9BILA</name>
<dbReference type="PANTHER" id="PTHR18870:SF9">
    <property type="entry name" value="PROTEIN TAG-278-RELATED"/>
    <property type="match status" value="1"/>
</dbReference>
<protein>
    <submittedName>
        <fullName evidence="6">FAM184 domain-containing protein</fullName>
    </submittedName>
</protein>
<sequence>MAPRSHPGRLGCLQARPVIIVRPGSAGTAAAATVSLMEDTRRRPSAAVGIHCWDASGDSIVFACHKPKFGVMGTFAEYRDRVAERERKLEAEYSAKIISLSEEVLAAKKDFEERMKQFQALQREIQLLEQRCSEAQLLNLEQKYIIEIKRLEEERKSLRTEKEKMNETYEDKFNRAQSLYESELSTAKSLYSKELEALTDHEKALKEELTARQEEFKDRLEDSQYRLQQTKEEFVTCQRQVLELQTVLKLKEQEIDSVTKQAGFYSVM</sequence>
<evidence type="ECO:0000313" key="5">
    <source>
        <dbReference type="Proteomes" id="UP000270296"/>
    </source>
</evidence>
<accession>A0A183IQ46</accession>
<gene>
    <name evidence="4" type="ORF">SBAD_LOCUS5743</name>
</gene>
<feature type="domain" description="Protein FAM184A/B N-terminal" evidence="3">
    <location>
        <begin position="71"/>
        <end position="153"/>
    </location>
</feature>
<keyword evidence="1 2" id="KW-0175">Coiled coil</keyword>
<reference evidence="6" key="1">
    <citation type="submission" date="2016-06" db="UniProtKB">
        <authorList>
            <consortium name="WormBaseParasite"/>
        </authorList>
    </citation>
    <scope>IDENTIFICATION</scope>
</reference>
<evidence type="ECO:0000256" key="2">
    <source>
        <dbReference type="SAM" id="Coils"/>
    </source>
</evidence>
<dbReference type="PANTHER" id="PTHR18870">
    <property type="entry name" value="PROTEIN TAG-278-RELATED"/>
    <property type="match status" value="1"/>
</dbReference>
<evidence type="ECO:0000313" key="4">
    <source>
        <dbReference type="EMBL" id="VDP08179.1"/>
    </source>
</evidence>
<evidence type="ECO:0000313" key="6">
    <source>
        <dbReference type="WBParaSite" id="SBAD_0000597101-mRNA-1"/>
    </source>
</evidence>
<evidence type="ECO:0000259" key="3">
    <source>
        <dbReference type="Pfam" id="PF15665"/>
    </source>
</evidence>
<reference evidence="4 5" key="2">
    <citation type="submission" date="2018-11" db="EMBL/GenBank/DDBJ databases">
        <authorList>
            <consortium name="Pathogen Informatics"/>
        </authorList>
    </citation>
    <scope>NUCLEOTIDE SEQUENCE [LARGE SCALE GENOMIC DNA]</scope>
</reference>
<dbReference type="OrthoDB" id="75801at2759"/>
<dbReference type="WBParaSite" id="SBAD_0000597101-mRNA-1">
    <property type="protein sequence ID" value="SBAD_0000597101-mRNA-1"/>
    <property type="gene ID" value="SBAD_0000597101"/>
</dbReference>
<proteinExistence type="predicted"/>
<dbReference type="AlphaFoldDB" id="A0A183IQ46"/>
<dbReference type="Proteomes" id="UP000270296">
    <property type="component" value="Unassembled WGS sequence"/>
</dbReference>
<organism evidence="6">
    <name type="scientific">Soboliphyme baturini</name>
    <dbReference type="NCBI Taxonomy" id="241478"/>
    <lineage>
        <taxon>Eukaryota</taxon>
        <taxon>Metazoa</taxon>
        <taxon>Ecdysozoa</taxon>
        <taxon>Nematoda</taxon>
        <taxon>Enoplea</taxon>
        <taxon>Dorylaimia</taxon>
        <taxon>Dioctophymatida</taxon>
        <taxon>Dioctophymatoidea</taxon>
        <taxon>Soboliphymatidae</taxon>
        <taxon>Soboliphyme</taxon>
    </lineage>
</organism>
<evidence type="ECO:0000256" key="1">
    <source>
        <dbReference type="ARBA" id="ARBA00023054"/>
    </source>
</evidence>
<dbReference type="Pfam" id="PF15665">
    <property type="entry name" value="FAM184"/>
    <property type="match status" value="1"/>
</dbReference>